<evidence type="ECO:0000313" key="2">
    <source>
        <dbReference type="Proteomes" id="UP000437638"/>
    </source>
</evidence>
<proteinExistence type="predicted"/>
<evidence type="ECO:0000313" key="1">
    <source>
        <dbReference type="EMBL" id="MWJ27213.1"/>
    </source>
</evidence>
<reference evidence="1 2" key="1">
    <citation type="submission" date="2019-12" db="EMBL/GenBank/DDBJ databases">
        <title>Halomonas rutogse sp. nov. isolated from two lakes on Tibetan Plateau.</title>
        <authorList>
            <person name="Gao P."/>
        </authorList>
    </citation>
    <scope>NUCLEOTIDE SEQUENCE [LARGE SCALE GENOMIC DNA]</scope>
    <source>
        <strain evidence="1 2">ZH2S</strain>
    </source>
</reference>
<name>A0A7X3GYH5_9GAMM</name>
<dbReference type="RefSeq" id="WP_160417426.1">
    <property type="nucleotide sequence ID" value="NZ_WTKP01000002.1"/>
</dbReference>
<organism evidence="1 2">
    <name type="scientific">Vreelandella zhuhanensis</name>
    <dbReference type="NCBI Taxonomy" id="2684210"/>
    <lineage>
        <taxon>Bacteria</taxon>
        <taxon>Pseudomonadati</taxon>
        <taxon>Pseudomonadota</taxon>
        <taxon>Gammaproteobacteria</taxon>
        <taxon>Oceanospirillales</taxon>
        <taxon>Halomonadaceae</taxon>
        <taxon>Vreelandella</taxon>
    </lineage>
</organism>
<comment type="caution">
    <text evidence="1">The sequence shown here is derived from an EMBL/GenBank/DDBJ whole genome shotgun (WGS) entry which is preliminary data.</text>
</comment>
<sequence length="145" mass="16473">MLARDHEIQERHRYRGFELSFLPLNPATSQLMAMLGLECEQRLASLAQTAGHLQLGVGLEECEVHGVIPPEMRRQHFFVVNEDMAYQALNHALAAAHHSHQFYELLLKSCSTLELHVLLKEFVTQKKNACSILEEVQDSLRQLAG</sequence>
<protein>
    <submittedName>
        <fullName evidence="1">Uncharacterized protein</fullName>
    </submittedName>
</protein>
<dbReference type="AlphaFoldDB" id="A0A7X3GYH5"/>
<dbReference type="Proteomes" id="UP000437638">
    <property type="component" value="Unassembled WGS sequence"/>
</dbReference>
<accession>A0A7X3GYH5</accession>
<dbReference type="EMBL" id="WTKP01000002">
    <property type="protein sequence ID" value="MWJ27213.1"/>
    <property type="molecule type" value="Genomic_DNA"/>
</dbReference>
<gene>
    <name evidence="1" type="ORF">GPM19_03175</name>
</gene>
<keyword evidence="2" id="KW-1185">Reference proteome</keyword>